<proteinExistence type="predicted"/>
<name>A0A9I9EHT8_CUCME</name>
<sequence length="115" mass="13629">MTAIHIVSSVIIHNVITFYYINKDSIQNLKKYPYVFSHLPHAFLLLQQYLFFFSGVCTRLPLLPSSSRLPLILRHDIHEPRLLILTYSSSRNREMGDERVCSARLRWARWAIQRE</sequence>
<dbReference type="Gramene" id="MELO3C034022.2.1">
    <property type="protein sequence ID" value="MELO3C034022.2.1"/>
    <property type="gene ID" value="MELO3C034022.2"/>
</dbReference>
<dbReference type="EnsemblPlants" id="MELO3C034022.2.1">
    <property type="protein sequence ID" value="MELO3C034022.2.1"/>
    <property type="gene ID" value="MELO3C034022.2"/>
</dbReference>
<dbReference type="AlphaFoldDB" id="A0A9I9EHT8"/>
<organism evidence="1">
    <name type="scientific">Cucumis melo</name>
    <name type="common">Muskmelon</name>
    <dbReference type="NCBI Taxonomy" id="3656"/>
    <lineage>
        <taxon>Eukaryota</taxon>
        <taxon>Viridiplantae</taxon>
        <taxon>Streptophyta</taxon>
        <taxon>Embryophyta</taxon>
        <taxon>Tracheophyta</taxon>
        <taxon>Spermatophyta</taxon>
        <taxon>Magnoliopsida</taxon>
        <taxon>eudicotyledons</taxon>
        <taxon>Gunneridae</taxon>
        <taxon>Pentapetalae</taxon>
        <taxon>rosids</taxon>
        <taxon>fabids</taxon>
        <taxon>Cucurbitales</taxon>
        <taxon>Cucurbitaceae</taxon>
        <taxon>Benincaseae</taxon>
        <taxon>Cucumis</taxon>
    </lineage>
</organism>
<protein>
    <submittedName>
        <fullName evidence="1">Uncharacterized protein</fullName>
    </submittedName>
</protein>
<accession>A0A9I9EHT8</accession>
<reference evidence="1" key="1">
    <citation type="submission" date="2023-03" db="UniProtKB">
        <authorList>
            <consortium name="EnsemblPlants"/>
        </authorList>
    </citation>
    <scope>IDENTIFICATION</scope>
</reference>
<evidence type="ECO:0000313" key="1">
    <source>
        <dbReference type="EnsemblPlants" id="MELO3C034022.2.1"/>
    </source>
</evidence>